<evidence type="ECO:0000313" key="3">
    <source>
        <dbReference type="Proteomes" id="UP000230088"/>
    </source>
</evidence>
<name>A0A2H0YMZ8_9BACT</name>
<dbReference type="NCBIfam" id="TIGR00149">
    <property type="entry name" value="TIGR00149_YjbQ"/>
    <property type="match status" value="1"/>
</dbReference>
<dbReference type="Pfam" id="PF01894">
    <property type="entry name" value="YjbQ"/>
    <property type="match status" value="1"/>
</dbReference>
<proteinExistence type="inferred from homology"/>
<evidence type="ECO:0000313" key="2">
    <source>
        <dbReference type="EMBL" id="PIS39629.1"/>
    </source>
</evidence>
<dbReference type="EMBL" id="PEYD01000017">
    <property type="protein sequence ID" value="PIS39629.1"/>
    <property type="molecule type" value="Genomic_DNA"/>
</dbReference>
<dbReference type="InterPro" id="IPR035917">
    <property type="entry name" value="YjbQ-like_sf"/>
</dbReference>
<comment type="similarity">
    <text evidence="1">Belongs to the UPF0047 family.</text>
</comment>
<dbReference type="Proteomes" id="UP000230088">
    <property type="component" value="Unassembled WGS sequence"/>
</dbReference>
<dbReference type="PIRSF" id="PIRSF004681">
    <property type="entry name" value="UCP004681"/>
    <property type="match status" value="1"/>
</dbReference>
<comment type="caution">
    <text evidence="2">The sequence shown here is derived from an EMBL/GenBank/DDBJ whole genome shotgun (WGS) entry which is preliminary data.</text>
</comment>
<reference evidence="3" key="1">
    <citation type="submission" date="2017-09" db="EMBL/GenBank/DDBJ databases">
        <title>Depth-based differentiation of microbial function through sediment-hosted aquifers and enrichment of novel symbionts in the deep terrestrial subsurface.</title>
        <authorList>
            <person name="Probst A.J."/>
            <person name="Ladd B."/>
            <person name="Jarett J.K."/>
            <person name="Geller-Mcgrath D.E."/>
            <person name="Sieber C.M.K."/>
            <person name="Emerson J.B."/>
            <person name="Anantharaman K."/>
            <person name="Thomas B.C."/>
            <person name="Malmstrom R."/>
            <person name="Stieglmeier M."/>
            <person name="Klingl A."/>
            <person name="Woyke T."/>
            <person name="Ryan C.M."/>
            <person name="Banfield J.F."/>
        </authorList>
    </citation>
    <scope>NUCLEOTIDE SEQUENCE [LARGE SCALE GENOMIC DNA]</scope>
</reference>
<dbReference type="Gene3D" id="2.60.120.460">
    <property type="entry name" value="YjbQ-like"/>
    <property type="match status" value="1"/>
</dbReference>
<evidence type="ECO:0008006" key="4">
    <source>
        <dbReference type="Google" id="ProtNLM"/>
    </source>
</evidence>
<sequence>MKEISISTKQRYQLIDITEGVENLVIESGAREGIVLVFAPHSTAGILLTENEENLKEDWLELFEKLVSGLKFKHNLIDDNADSHLLSGLLGQERVLPIENGKLIRGTWQQIFLVEFDGPRRRKVMVKILEGKNI</sequence>
<dbReference type="AlphaFoldDB" id="A0A2H0YMZ8"/>
<protein>
    <recommendedName>
        <fullName evidence="4">Secondary thiamine-phosphate synthase enzyme</fullName>
    </recommendedName>
</protein>
<dbReference type="SUPFAM" id="SSF111038">
    <property type="entry name" value="YjbQ-like"/>
    <property type="match status" value="1"/>
</dbReference>
<gene>
    <name evidence="2" type="ORF">COT33_00975</name>
</gene>
<dbReference type="InterPro" id="IPR001602">
    <property type="entry name" value="UPF0047_YjbQ-like"/>
</dbReference>
<evidence type="ECO:0000256" key="1">
    <source>
        <dbReference type="ARBA" id="ARBA00005534"/>
    </source>
</evidence>
<accession>A0A2H0YMZ8</accession>
<dbReference type="PANTHER" id="PTHR30615:SF8">
    <property type="entry name" value="UPF0047 PROTEIN C4A8.02C"/>
    <property type="match status" value="1"/>
</dbReference>
<dbReference type="PANTHER" id="PTHR30615">
    <property type="entry name" value="UNCHARACTERIZED PROTEIN YJBQ-RELATED"/>
    <property type="match status" value="1"/>
</dbReference>
<organism evidence="2 3">
    <name type="scientific">Candidatus Nealsonbacteria bacterium CG08_land_8_20_14_0_20_38_20</name>
    <dbReference type="NCBI Taxonomy" id="1974705"/>
    <lineage>
        <taxon>Bacteria</taxon>
        <taxon>Candidatus Nealsoniibacteriota</taxon>
    </lineage>
</organism>